<reference evidence="2" key="1">
    <citation type="submission" date="2019-03" db="EMBL/GenBank/DDBJ databases">
        <authorList>
            <consortium name="Pathogen Informatics"/>
        </authorList>
    </citation>
    <scope>NUCLEOTIDE SEQUENCE</scope>
    <source>
        <strain evidence="2">5012STDY7626444</strain>
    </source>
</reference>
<organism evidence="2">
    <name type="scientific">Klebsiella pneumoniae</name>
    <dbReference type="NCBI Taxonomy" id="573"/>
    <lineage>
        <taxon>Bacteria</taxon>
        <taxon>Pseudomonadati</taxon>
        <taxon>Pseudomonadota</taxon>
        <taxon>Gammaproteobacteria</taxon>
        <taxon>Enterobacterales</taxon>
        <taxon>Enterobacteriaceae</taxon>
        <taxon>Klebsiella/Raoultella group</taxon>
        <taxon>Klebsiella</taxon>
        <taxon>Klebsiella pneumoniae complex</taxon>
    </lineage>
</organism>
<dbReference type="Pfam" id="PF18736">
    <property type="entry name" value="pEK499_p136"/>
    <property type="match status" value="1"/>
</dbReference>
<proteinExistence type="predicted"/>
<evidence type="ECO:0000259" key="1">
    <source>
        <dbReference type="Pfam" id="PF18736"/>
    </source>
</evidence>
<dbReference type="InterPro" id="IPR041318">
    <property type="entry name" value="pEK499_p136"/>
</dbReference>
<protein>
    <recommendedName>
        <fullName evidence="1">pEK499-p136 HEPN domain-containing protein</fullName>
    </recommendedName>
</protein>
<dbReference type="RefSeq" id="WP_021312477.1">
    <property type="nucleotide sequence ID" value="NZ_CABDVY010000002.1"/>
</dbReference>
<evidence type="ECO:0000313" key="2">
    <source>
        <dbReference type="EMBL" id="VGL94100.1"/>
    </source>
</evidence>
<gene>
    <name evidence="2" type="ORF">SAMEA4873646_05043</name>
</gene>
<name>A0A486QZH6_KLEPN</name>
<feature type="domain" description="pEK499-p136 HEPN" evidence="1">
    <location>
        <begin position="1"/>
        <end position="155"/>
    </location>
</feature>
<dbReference type="AlphaFoldDB" id="A0A486QZH6"/>
<dbReference type="EMBL" id="CAAHCP010000023">
    <property type="protein sequence ID" value="VGL94100.1"/>
    <property type="molecule type" value="Genomic_DNA"/>
</dbReference>
<sequence length="166" mass="19089">MGNYSDFETEFVQRTLALIDQYNEMIKELGKPFREQYNYTLTLNCLLGLIVMPKERALSFLPADRLTQQLKTSMGLQESQLPGPEMTLRALILKMRNSVAHFSVQVVSVSDERLVDLIAFRDDPEDENAYATFSAPELLPFLKYYATLLLNNMARRRAKAVNLLDF</sequence>
<accession>A0A486QZH6</accession>